<accession>E6PQG6</accession>
<reference evidence="1" key="1">
    <citation type="submission" date="2009-10" db="EMBL/GenBank/DDBJ databases">
        <title>Diversity of trophic interactions inside an arsenic-rich microbial ecosystem.</title>
        <authorList>
            <person name="Bertin P.N."/>
            <person name="Heinrich-Salmeron A."/>
            <person name="Pelletier E."/>
            <person name="Goulhen-Chollet F."/>
            <person name="Arsene-Ploetze F."/>
            <person name="Gallien S."/>
            <person name="Calteau A."/>
            <person name="Vallenet D."/>
            <person name="Casiot C."/>
            <person name="Chane-Woon-Ming B."/>
            <person name="Giloteaux L."/>
            <person name="Barakat M."/>
            <person name="Bonnefoy V."/>
            <person name="Bruneel O."/>
            <person name="Chandler M."/>
            <person name="Cleiss J."/>
            <person name="Duran R."/>
            <person name="Elbaz-Poulichet F."/>
            <person name="Fonknechten N."/>
            <person name="Lauga B."/>
            <person name="Mornico D."/>
            <person name="Ortet P."/>
            <person name="Schaeffer C."/>
            <person name="Siguier P."/>
            <person name="Alexander Thil Smith A."/>
            <person name="Van Dorsselaer A."/>
            <person name="Weissenbach J."/>
            <person name="Medigue C."/>
            <person name="Le Paslier D."/>
        </authorList>
    </citation>
    <scope>NUCLEOTIDE SEQUENCE</scope>
</reference>
<gene>
    <name evidence="1" type="ORF">CARN2_2642</name>
</gene>
<dbReference type="EMBL" id="CABM01000042">
    <property type="protein sequence ID" value="CBH97170.1"/>
    <property type="molecule type" value="Genomic_DNA"/>
</dbReference>
<name>E6PQG6_9ZZZZ</name>
<sequence length="198" mass="20591">MPKKAGRKIMHTLKVVVRVIAAWALVSLLAACGGGGGGGANGISSAISPARNLIGTWIAPSAPTIYYTENNCFNATTQSMYTANPSATSVWASLNMVITPGIDVNHVLVAVDGTYSNGTKIDANCPGPVTPNSIVATYYGTISSSNLILFSDGYDGHSQAGNFNFTTNIMTGTWNESFTGTGIIAMYSKPSAITLTLQ</sequence>
<proteinExistence type="predicted"/>
<organism evidence="1">
    <name type="scientific">mine drainage metagenome</name>
    <dbReference type="NCBI Taxonomy" id="410659"/>
    <lineage>
        <taxon>unclassified sequences</taxon>
        <taxon>metagenomes</taxon>
        <taxon>ecological metagenomes</taxon>
    </lineage>
</organism>
<dbReference type="PROSITE" id="PS51257">
    <property type="entry name" value="PROKAR_LIPOPROTEIN"/>
    <property type="match status" value="1"/>
</dbReference>
<protein>
    <submittedName>
        <fullName evidence="1">Uncharacterized protein</fullName>
    </submittedName>
</protein>
<evidence type="ECO:0000313" key="1">
    <source>
        <dbReference type="EMBL" id="CBH97170.1"/>
    </source>
</evidence>
<dbReference type="AlphaFoldDB" id="E6PQG6"/>
<comment type="caution">
    <text evidence="1">The sequence shown here is derived from an EMBL/GenBank/DDBJ whole genome shotgun (WGS) entry which is preliminary data.</text>
</comment>